<dbReference type="PANTHER" id="PTHR11439:SF467">
    <property type="entry name" value="INTEGRASE CATALYTIC DOMAIN-CONTAINING PROTEIN"/>
    <property type="match status" value="1"/>
</dbReference>
<keyword evidence="1" id="KW-1185">Reference proteome</keyword>
<dbReference type="CDD" id="cd09272">
    <property type="entry name" value="RNase_HI_RT_Ty1"/>
    <property type="match status" value="1"/>
</dbReference>
<evidence type="ECO:0000313" key="2">
    <source>
        <dbReference type="RefSeq" id="XP_039117868.1"/>
    </source>
</evidence>
<dbReference type="Proteomes" id="UP001515500">
    <property type="component" value="Unplaced"/>
</dbReference>
<evidence type="ECO:0000313" key="1">
    <source>
        <dbReference type="Proteomes" id="UP001515500"/>
    </source>
</evidence>
<dbReference type="AlphaFoldDB" id="A0AB40AST5"/>
<dbReference type="RefSeq" id="XP_039117868.1">
    <property type="nucleotide sequence ID" value="XM_039261934.1"/>
</dbReference>
<name>A0AB40AST5_DIOCR</name>
<gene>
    <name evidence="2" type="primary">LOC120253634</name>
</gene>
<reference evidence="2" key="1">
    <citation type="submission" date="2025-08" db="UniProtKB">
        <authorList>
            <consortium name="RefSeq"/>
        </authorList>
    </citation>
    <scope>IDENTIFICATION</scope>
</reference>
<accession>A0AB40AST5</accession>
<dbReference type="GeneID" id="120253634"/>
<proteinExistence type="predicted"/>
<protein>
    <submittedName>
        <fullName evidence="2">Secreted RxLR effector protein 161-like</fullName>
    </submittedName>
</protein>
<organism evidence="1 2">
    <name type="scientific">Dioscorea cayennensis subsp. rotundata</name>
    <name type="common">White Guinea yam</name>
    <name type="synonym">Dioscorea rotundata</name>
    <dbReference type="NCBI Taxonomy" id="55577"/>
    <lineage>
        <taxon>Eukaryota</taxon>
        <taxon>Viridiplantae</taxon>
        <taxon>Streptophyta</taxon>
        <taxon>Embryophyta</taxon>
        <taxon>Tracheophyta</taxon>
        <taxon>Spermatophyta</taxon>
        <taxon>Magnoliopsida</taxon>
        <taxon>Liliopsida</taxon>
        <taxon>Dioscoreales</taxon>
        <taxon>Dioscoreaceae</taxon>
        <taxon>Dioscorea</taxon>
    </lineage>
</organism>
<sequence>MQNIPYASAVGSLMYAQKTKDYTLTYKKLDRLEIIGYSDSDFAGCLDSRKLTSSYVFTMAGGAISWRSPKQSLVASSTMEVEFIACYEASSNAIWLRNFVEGL</sequence>
<dbReference type="PANTHER" id="PTHR11439">
    <property type="entry name" value="GAG-POL-RELATED RETROTRANSPOSON"/>
    <property type="match status" value="1"/>
</dbReference>